<evidence type="ECO:0000313" key="9">
    <source>
        <dbReference type="EMBL" id="EPY27966.1"/>
    </source>
</evidence>
<dbReference type="PANTHER" id="PTHR11266:SF17">
    <property type="entry name" value="PROTEIN MPV17"/>
    <property type="match status" value="1"/>
</dbReference>
<name>S9TMJ6_9TRYP</name>
<keyword evidence="4 6" id="KW-1133">Transmembrane helix</keyword>
<evidence type="ECO:0000256" key="2">
    <source>
        <dbReference type="ARBA" id="ARBA00006824"/>
    </source>
</evidence>
<reference evidence="8 10" key="1">
    <citation type="journal article" date="2013" name="PLoS ONE">
        <title>Predicting the Proteins of Angomonas deanei, Strigomonas culicis and Their Respective Endosymbionts Reveals New Aspects of the Trypanosomatidae Family.</title>
        <authorList>
            <person name="Motta M.C."/>
            <person name="Martins A.C."/>
            <person name="de Souza S.S."/>
            <person name="Catta-Preta C.M."/>
            <person name="Silva R."/>
            <person name="Klein C.C."/>
            <person name="de Almeida L.G."/>
            <person name="de Lima Cunha O."/>
            <person name="Ciapina L.P."/>
            <person name="Brocchi M."/>
            <person name="Colabardini A.C."/>
            <person name="de Araujo Lima B."/>
            <person name="Machado C.R."/>
            <person name="de Almeida Soares C.M."/>
            <person name="Probst C.M."/>
            <person name="de Menezes C.B."/>
            <person name="Thompson C.E."/>
            <person name="Bartholomeu D.C."/>
            <person name="Gradia D.F."/>
            <person name="Pavoni D.P."/>
            <person name="Grisard E.C."/>
            <person name="Fantinatti-Garboggini F."/>
            <person name="Marchini F.K."/>
            <person name="Rodrigues-Luiz G.F."/>
            <person name="Wagner G."/>
            <person name="Goldman G.H."/>
            <person name="Fietto J.L."/>
            <person name="Elias M.C."/>
            <person name="Goldman M.H."/>
            <person name="Sagot M.F."/>
            <person name="Pereira M."/>
            <person name="Stoco P.H."/>
            <person name="de Mendonca-Neto R.P."/>
            <person name="Teixeira S.M."/>
            <person name="Maciel T.E."/>
            <person name="de Oliveira Mendes T.A."/>
            <person name="Urmenyi T.P."/>
            <person name="de Souza W."/>
            <person name="Schenkman S."/>
            <person name="de Vasconcelos A.T."/>
        </authorList>
    </citation>
    <scope>NUCLEOTIDE SEQUENCE [LARGE SCALE GENOMIC DNA]</scope>
</reference>
<comment type="subcellular location">
    <subcellularLocation>
        <location evidence="1">Membrane</location>
        <topology evidence="1">Multi-pass membrane protein</topology>
    </subcellularLocation>
</comment>
<dbReference type="EMBL" id="ATMH01009437">
    <property type="protein sequence ID" value="EPY19477.1"/>
    <property type="molecule type" value="Genomic_DNA"/>
</dbReference>
<keyword evidence="5 6" id="KW-0472">Membrane</keyword>
<evidence type="ECO:0000256" key="1">
    <source>
        <dbReference type="ARBA" id="ARBA00004141"/>
    </source>
</evidence>
<evidence type="ECO:0000313" key="8">
    <source>
        <dbReference type="EMBL" id="EPY19477.1"/>
    </source>
</evidence>
<dbReference type="Proteomes" id="UP000015354">
    <property type="component" value="Unassembled WGS sequence"/>
</dbReference>
<reference evidence="8" key="2">
    <citation type="submission" date="2013-03" db="EMBL/GenBank/DDBJ databases">
        <authorList>
            <person name="Motta M.C.M."/>
            <person name="Martins A.C.A."/>
            <person name="Preta C.M.C.C."/>
            <person name="Silva R."/>
            <person name="de Souza S.S."/>
            <person name="Klein C.C."/>
            <person name="de Almeida L.G.P."/>
            <person name="Cunha O.L."/>
            <person name="Colabardini A.C."/>
            <person name="Lima B.A."/>
            <person name="Machado C.R."/>
            <person name="Soares C.M.A."/>
            <person name="de Menezes C.B.A."/>
            <person name="Bartolomeu D.C."/>
            <person name="Grisard E.C."/>
            <person name="Fantinatti-Garboggini F."/>
            <person name="Rodrigues-Luiz G.F."/>
            <person name="Wagner G."/>
            <person name="Goldman G.H."/>
            <person name="Fietto J.L.R."/>
            <person name="Ciapina L.P."/>
            <person name="Brocchi M."/>
            <person name="Elias M.C."/>
            <person name="Goldman M.H.S."/>
            <person name="Sagot M.-F."/>
            <person name="Pereira M."/>
            <person name="Stoco P.H."/>
            <person name="Teixeira S.M.R."/>
            <person name="de Mendonca-Neto R.P."/>
            <person name="Maciel T.E.F."/>
            <person name="Mendes T.A.O."/>
            <person name="Urmenyi T.P."/>
            <person name="Teixeira M.M.G."/>
            <person name="de Camargo E.F.P."/>
            <person name="de Sousa W."/>
            <person name="Schenkman S."/>
            <person name="de Vasconcelos A.T.R."/>
        </authorList>
    </citation>
    <scope>NUCLEOTIDE SEQUENCE</scope>
</reference>
<keyword evidence="10" id="KW-1185">Reference proteome</keyword>
<feature type="transmembrane region" description="Helical" evidence="6">
    <location>
        <begin position="184"/>
        <end position="208"/>
    </location>
</feature>
<dbReference type="InterPro" id="IPR007248">
    <property type="entry name" value="Mpv17_PMP22"/>
</dbReference>
<evidence type="ECO:0000256" key="6">
    <source>
        <dbReference type="SAM" id="Phobius"/>
    </source>
</evidence>
<proteinExistence type="inferred from homology"/>
<feature type="chain" id="PRO_5007727232" evidence="7">
    <location>
        <begin position="21"/>
        <end position="376"/>
    </location>
</feature>
<evidence type="ECO:0000256" key="3">
    <source>
        <dbReference type="ARBA" id="ARBA00022692"/>
    </source>
</evidence>
<dbReference type="GO" id="GO:0016020">
    <property type="term" value="C:membrane"/>
    <property type="evidence" value="ECO:0007669"/>
    <property type="project" value="UniProtKB-SubCell"/>
</dbReference>
<dbReference type="AlphaFoldDB" id="S9TMJ6"/>
<feature type="signal peptide" evidence="7">
    <location>
        <begin position="1"/>
        <end position="20"/>
    </location>
</feature>
<protein>
    <submittedName>
        <fullName evidence="8">Uncharacterized protein</fullName>
    </submittedName>
</protein>
<evidence type="ECO:0000313" key="10">
    <source>
        <dbReference type="Proteomes" id="UP000015354"/>
    </source>
</evidence>
<sequence length="376" mass="43417">MHSSLSVSLLISPLFPFENATPYPLNLYPEKMRILSNLFSSLSWYLQHYPIRTNMVLTTVVGTFGDVVCQTVYEPIANTRPPLKRELLPDETKDSPFLVEMHSPYLYVKHLLQQRRASEDAAAAIDSEPPRDTKILVDLRRSLIFSSFNAVFGTPFFLCVYRNLDRLIKPATITRKKAFGKGMMSWSIAQSVNLIFLPYVTFVDHLIIYRDGRDGRRRVDEQYMPTAATADTHQGAPSSFLSALRKKLPFFPSKESAAEQKEEVKHIMGHYYRFENDKTFDFTEYVTCAKKDSIRKILVDLPDVMRYGFMFWSLNWLPLFYYVPGHFRLAYSQAVQVVWSGIMSHLLHRGGARLRADMQTLDMKQYTGAYARATIR</sequence>
<dbReference type="EMBL" id="ATMH01005371">
    <property type="protein sequence ID" value="EPY27966.1"/>
    <property type="molecule type" value="Genomic_DNA"/>
</dbReference>
<evidence type="ECO:0000256" key="7">
    <source>
        <dbReference type="SAM" id="SignalP"/>
    </source>
</evidence>
<feature type="transmembrane region" description="Helical" evidence="6">
    <location>
        <begin position="143"/>
        <end position="164"/>
    </location>
</feature>
<evidence type="ECO:0000256" key="4">
    <source>
        <dbReference type="ARBA" id="ARBA00022989"/>
    </source>
</evidence>
<dbReference type="PANTHER" id="PTHR11266">
    <property type="entry name" value="PEROXISOMAL MEMBRANE PROTEIN 2, PXMP2 MPV17"/>
    <property type="match status" value="1"/>
</dbReference>
<gene>
    <name evidence="9" type="ORF">STCU_05371</name>
    <name evidence="8" type="ORF">STCU_09437</name>
</gene>
<dbReference type="Pfam" id="PF04117">
    <property type="entry name" value="Mpv17_PMP22"/>
    <property type="match status" value="1"/>
</dbReference>
<comment type="caution">
    <text evidence="8">The sequence shown here is derived from an EMBL/GenBank/DDBJ whole genome shotgun (WGS) entry which is preliminary data.</text>
</comment>
<dbReference type="GO" id="GO:0005737">
    <property type="term" value="C:cytoplasm"/>
    <property type="evidence" value="ECO:0007669"/>
    <property type="project" value="TreeGrafter"/>
</dbReference>
<organism evidence="8 10">
    <name type="scientific">Strigomonas culicis</name>
    <dbReference type="NCBI Taxonomy" id="28005"/>
    <lineage>
        <taxon>Eukaryota</taxon>
        <taxon>Discoba</taxon>
        <taxon>Euglenozoa</taxon>
        <taxon>Kinetoplastea</taxon>
        <taxon>Metakinetoplastina</taxon>
        <taxon>Trypanosomatida</taxon>
        <taxon>Trypanosomatidae</taxon>
        <taxon>Strigomonadinae</taxon>
        <taxon>Strigomonas</taxon>
    </lineage>
</organism>
<keyword evidence="7" id="KW-0732">Signal</keyword>
<comment type="similarity">
    <text evidence="2">Belongs to the peroxisomal membrane protein PXMP2/4 family.</text>
</comment>
<dbReference type="OrthoDB" id="278158at2759"/>
<keyword evidence="3 6" id="KW-0812">Transmembrane</keyword>
<evidence type="ECO:0000256" key="5">
    <source>
        <dbReference type="ARBA" id="ARBA00023136"/>
    </source>
</evidence>
<accession>S9TMJ6</accession>